<feature type="signal peptide" evidence="1">
    <location>
        <begin position="1"/>
        <end position="16"/>
    </location>
</feature>
<evidence type="ECO:0000313" key="3">
    <source>
        <dbReference type="Proteomes" id="UP000285084"/>
    </source>
</evidence>
<dbReference type="EMBL" id="MRCX01000004">
    <property type="protein sequence ID" value="RKK86786.1"/>
    <property type="molecule type" value="Genomic_DNA"/>
</dbReference>
<evidence type="ECO:0000256" key="1">
    <source>
        <dbReference type="SAM" id="SignalP"/>
    </source>
</evidence>
<proteinExistence type="predicted"/>
<comment type="caution">
    <text evidence="2">The sequence shown here is derived from an EMBL/GenBank/DDBJ whole genome shotgun (WGS) entry which is preliminary data.</text>
</comment>
<sequence length="47" mass="5151">MLQILNLSIILTSALSMLQMMSFNPWDNRSSTNNITCTSTLNAEAGC</sequence>
<dbReference type="Proteomes" id="UP000285084">
    <property type="component" value="Unassembled WGS sequence"/>
</dbReference>
<dbReference type="AlphaFoldDB" id="A0A420P2P3"/>
<gene>
    <name evidence="2" type="ORF">BFJ69_g1005</name>
</gene>
<evidence type="ECO:0000313" key="2">
    <source>
        <dbReference type="EMBL" id="RKK86786.1"/>
    </source>
</evidence>
<accession>A0A420P2P3</accession>
<protein>
    <submittedName>
        <fullName evidence="2">Uncharacterized protein</fullName>
    </submittedName>
</protein>
<name>A0A420P2P3_FUSOX</name>
<feature type="chain" id="PRO_5019467401" evidence="1">
    <location>
        <begin position="17"/>
        <end position="47"/>
    </location>
</feature>
<reference evidence="2 3" key="1">
    <citation type="journal article" date="2018" name="Sci. Rep.">
        <title>Characterisation of pathogen-specific regions and novel effector candidates in Fusarium oxysporum f. sp. cepae.</title>
        <authorList>
            <person name="Armitage A.D."/>
            <person name="Taylor A."/>
            <person name="Sobczyk M.K."/>
            <person name="Baxter L."/>
            <person name="Greenfield B.P."/>
            <person name="Bates H.J."/>
            <person name="Wilson F."/>
            <person name="Jackson A.C."/>
            <person name="Ott S."/>
            <person name="Harrison R.J."/>
            <person name="Clarkson J.P."/>
        </authorList>
    </citation>
    <scope>NUCLEOTIDE SEQUENCE [LARGE SCALE GENOMIC DNA]</scope>
    <source>
        <strain evidence="2 3">Fo_A13</strain>
    </source>
</reference>
<keyword evidence="1" id="KW-0732">Signal</keyword>
<organism evidence="2 3">
    <name type="scientific">Fusarium oxysporum</name>
    <name type="common">Fusarium vascular wilt</name>
    <dbReference type="NCBI Taxonomy" id="5507"/>
    <lineage>
        <taxon>Eukaryota</taxon>
        <taxon>Fungi</taxon>
        <taxon>Dikarya</taxon>
        <taxon>Ascomycota</taxon>
        <taxon>Pezizomycotina</taxon>
        <taxon>Sordariomycetes</taxon>
        <taxon>Hypocreomycetidae</taxon>
        <taxon>Hypocreales</taxon>
        <taxon>Nectriaceae</taxon>
        <taxon>Fusarium</taxon>
        <taxon>Fusarium oxysporum species complex</taxon>
    </lineage>
</organism>